<dbReference type="Proteomes" id="UP001500902">
    <property type="component" value="Unassembled WGS sequence"/>
</dbReference>
<dbReference type="EMBL" id="BAAAZP010000055">
    <property type="protein sequence ID" value="GAA3664153.1"/>
    <property type="molecule type" value="Genomic_DNA"/>
</dbReference>
<accession>A0ABP7BNN2</accession>
<sequence length="138" mass="14311">MLALIKAMPGNISLESMLREIDKLTAIRAIGVTREPVRGRGTEGAGVLAGAGCGRVAVASEAPCAQFAGVRGDVAAALLVKREREVTDAPADLLIATVHRKPLIVRVLPVCVCPSQCSRRHLSRGFGAAPPPRGAEGP</sequence>
<gene>
    <name evidence="1" type="ORF">GCM10022224_030140</name>
</gene>
<dbReference type="RefSeq" id="WP_344877309.1">
    <property type="nucleotide sequence ID" value="NZ_BAAAZP010000055.1"/>
</dbReference>
<evidence type="ECO:0000313" key="1">
    <source>
        <dbReference type="EMBL" id="GAA3664153.1"/>
    </source>
</evidence>
<comment type="caution">
    <text evidence="1">The sequence shown here is derived from an EMBL/GenBank/DDBJ whole genome shotgun (WGS) entry which is preliminary data.</text>
</comment>
<keyword evidence="2" id="KW-1185">Reference proteome</keyword>
<protein>
    <submittedName>
        <fullName evidence="1">Uncharacterized protein</fullName>
    </submittedName>
</protein>
<reference evidence="2" key="1">
    <citation type="journal article" date="2019" name="Int. J. Syst. Evol. Microbiol.">
        <title>The Global Catalogue of Microorganisms (GCM) 10K type strain sequencing project: providing services to taxonomists for standard genome sequencing and annotation.</title>
        <authorList>
            <consortium name="The Broad Institute Genomics Platform"/>
            <consortium name="The Broad Institute Genome Sequencing Center for Infectious Disease"/>
            <person name="Wu L."/>
            <person name="Ma J."/>
        </authorList>
    </citation>
    <scope>NUCLEOTIDE SEQUENCE [LARGE SCALE GENOMIC DNA]</scope>
    <source>
        <strain evidence="2">JCM 16904</strain>
    </source>
</reference>
<proteinExistence type="predicted"/>
<evidence type="ECO:0000313" key="2">
    <source>
        <dbReference type="Proteomes" id="UP001500902"/>
    </source>
</evidence>
<name>A0ABP7BNN2_9ACTN</name>
<organism evidence="1 2">
    <name type="scientific">Nonomuraea antimicrobica</name>
    <dbReference type="NCBI Taxonomy" id="561173"/>
    <lineage>
        <taxon>Bacteria</taxon>
        <taxon>Bacillati</taxon>
        <taxon>Actinomycetota</taxon>
        <taxon>Actinomycetes</taxon>
        <taxon>Streptosporangiales</taxon>
        <taxon>Streptosporangiaceae</taxon>
        <taxon>Nonomuraea</taxon>
    </lineage>
</organism>